<sequence>MSINRRLCALAAVSALLLAGSATATPDTGSSGTGSSGPDPVFEDSVEYYAGGLGPAYASQTLAVGDFFGDGNQSVAATGYAGGVAILRGDGHGRLRRTQFIPTEVGANSVVAGDLRGTGKLDLVVSNQFSITVLVNDGQGDFTVDRAYSRDPNPDVTYRTGGLPVGVQLADFDHSGHLDIAFNNLVPVPGAIAIMRNDGTGHFAEPRWLAAGLVRSTVLVADLDHDGYADIITGDLPTTGFWVLLNDRHGGFLPPRWNVLPLPDEDLKVADMDGDGNLDVISANVAAFSFAVMYGDGQGNFGSPQLTIGPVGPCAVAVGDFTGSGRMDVAALQYLPSTAMIFRNNGDRTFGFVEQHTVGLGPQGTEAARLDNDRHDDLISMSMLSESVAVLRNRLPLETEGQQDR</sequence>
<keyword evidence="1 2" id="KW-0732">Signal</keyword>
<organism evidence="3 4">
    <name type="scientific">Nocardia arthritidis</name>
    <dbReference type="NCBI Taxonomy" id="228602"/>
    <lineage>
        <taxon>Bacteria</taxon>
        <taxon>Bacillati</taxon>
        <taxon>Actinomycetota</taxon>
        <taxon>Actinomycetes</taxon>
        <taxon>Mycobacteriales</taxon>
        <taxon>Nocardiaceae</taxon>
        <taxon>Nocardia</taxon>
    </lineage>
</organism>
<dbReference type="Gene3D" id="2.130.10.130">
    <property type="entry name" value="Integrin alpha, N-terminal"/>
    <property type="match status" value="2"/>
</dbReference>
<dbReference type="Proteomes" id="UP000503540">
    <property type="component" value="Chromosome"/>
</dbReference>
<feature type="chain" id="PRO_5026005140" description="VCBS repeat-containing protein" evidence="2">
    <location>
        <begin position="25"/>
        <end position="405"/>
    </location>
</feature>
<dbReference type="InterPro" id="IPR013517">
    <property type="entry name" value="FG-GAP"/>
</dbReference>
<dbReference type="AlphaFoldDB" id="A0A6G9YLT6"/>
<evidence type="ECO:0000256" key="1">
    <source>
        <dbReference type="ARBA" id="ARBA00022729"/>
    </source>
</evidence>
<protein>
    <recommendedName>
        <fullName evidence="5">VCBS repeat-containing protein</fullName>
    </recommendedName>
</protein>
<evidence type="ECO:0000313" key="4">
    <source>
        <dbReference type="Proteomes" id="UP000503540"/>
    </source>
</evidence>
<dbReference type="EMBL" id="CP046172">
    <property type="protein sequence ID" value="QIS14100.1"/>
    <property type="molecule type" value="Genomic_DNA"/>
</dbReference>
<dbReference type="KEGG" id="nah:F5544_31290"/>
<accession>A0A6G9YLT6</accession>
<dbReference type="RefSeq" id="WP_167476553.1">
    <property type="nucleotide sequence ID" value="NZ_CP046172.1"/>
</dbReference>
<dbReference type="InterPro" id="IPR028994">
    <property type="entry name" value="Integrin_alpha_N"/>
</dbReference>
<dbReference type="PANTHER" id="PTHR46580">
    <property type="entry name" value="SENSOR KINASE-RELATED"/>
    <property type="match status" value="1"/>
</dbReference>
<feature type="signal peptide" evidence="2">
    <location>
        <begin position="1"/>
        <end position="24"/>
    </location>
</feature>
<name>A0A6G9YLT6_9NOCA</name>
<keyword evidence="4" id="KW-1185">Reference proteome</keyword>
<evidence type="ECO:0000313" key="3">
    <source>
        <dbReference type="EMBL" id="QIS14100.1"/>
    </source>
</evidence>
<reference evidence="3 4" key="1">
    <citation type="journal article" date="2019" name="ACS Chem. Biol.">
        <title>Identification and Mobilization of a Cryptic Antibiotic Biosynthesis Gene Locus from a Human-Pathogenic Nocardia Isolate.</title>
        <authorList>
            <person name="Herisse M."/>
            <person name="Ishida K."/>
            <person name="Porter J.L."/>
            <person name="Howden B."/>
            <person name="Hertweck C."/>
            <person name="Stinear T.P."/>
            <person name="Pidot S.J."/>
        </authorList>
    </citation>
    <scope>NUCLEOTIDE SEQUENCE [LARGE SCALE GENOMIC DNA]</scope>
    <source>
        <strain evidence="3 4">AUSMDU00012717</strain>
    </source>
</reference>
<evidence type="ECO:0000256" key="2">
    <source>
        <dbReference type="SAM" id="SignalP"/>
    </source>
</evidence>
<dbReference type="Pfam" id="PF13517">
    <property type="entry name" value="FG-GAP_3"/>
    <property type="match status" value="3"/>
</dbReference>
<gene>
    <name evidence="3" type="ORF">F5544_31290</name>
</gene>
<proteinExistence type="predicted"/>
<evidence type="ECO:0008006" key="5">
    <source>
        <dbReference type="Google" id="ProtNLM"/>
    </source>
</evidence>
<dbReference type="SUPFAM" id="SSF69318">
    <property type="entry name" value="Integrin alpha N-terminal domain"/>
    <property type="match status" value="1"/>
</dbReference>